<dbReference type="CDD" id="cd06171">
    <property type="entry name" value="Sigma70_r4"/>
    <property type="match status" value="1"/>
</dbReference>
<comment type="similarity">
    <text evidence="1">Belongs to the sigma-70 factor family. ECF subfamily.</text>
</comment>
<dbReference type="Pfam" id="PF04542">
    <property type="entry name" value="Sigma70_r2"/>
    <property type="match status" value="1"/>
</dbReference>
<sequence length="183" mass="21556">MNNEEKRQFYMDHIYSHRKDVYRILWSMFGDPDIVEEIAQGVLEHAWKGLDTLKDQNKSWAWLKGILRNESRTHIRKKEESPAMEIWEPACEYIGEDDLLCYEQDVLDSIVKKETGAQITELLEQMDEKYKSVIKMHLILQFSLKEIANMKGMEYSTVRSLYSRGIRKLRNSCLSLEEGGSDE</sequence>
<dbReference type="InterPro" id="IPR036388">
    <property type="entry name" value="WH-like_DNA-bd_sf"/>
</dbReference>
<dbReference type="PANTHER" id="PTHR43133:SF51">
    <property type="entry name" value="RNA POLYMERASE SIGMA FACTOR"/>
    <property type="match status" value="1"/>
</dbReference>
<dbReference type="Proteomes" id="UP000644115">
    <property type="component" value="Unassembled WGS sequence"/>
</dbReference>
<keyword evidence="3" id="KW-0731">Sigma factor</keyword>
<keyword evidence="8" id="KW-1185">Reference proteome</keyword>
<dbReference type="GO" id="GO:0003677">
    <property type="term" value="F:DNA binding"/>
    <property type="evidence" value="ECO:0007669"/>
    <property type="project" value="InterPro"/>
</dbReference>
<name>A0A923ND23_9FIRM</name>
<proteinExistence type="inferred from homology"/>
<dbReference type="InterPro" id="IPR013325">
    <property type="entry name" value="RNA_pol_sigma_r2"/>
</dbReference>
<keyword evidence="4" id="KW-0804">Transcription</keyword>
<evidence type="ECO:0000256" key="2">
    <source>
        <dbReference type="ARBA" id="ARBA00023015"/>
    </source>
</evidence>
<evidence type="ECO:0000256" key="4">
    <source>
        <dbReference type="ARBA" id="ARBA00023163"/>
    </source>
</evidence>
<feature type="domain" description="RNA polymerase sigma factor 70 region 4 type 2" evidence="6">
    <location>
        <begin position="118"/>
        <end position="169"/>
    </location>
</feature>
<dbReference type="Gene3D" id="1.10.1740.10">
    <property type="match status" value="1"/>
</dbReference>
<reference evidence="7" key="1">
    <citation type="submission" date="2020-08" db="EMBL/GenBank/DDBJ databases">
        <authorList>
            <person name="Liu C."/>
            <person name="Sun Q."/>
        </authorList>
    </citation>
    <scope>NUCLEOTIDE SEQUENCE</scope>
    <source>
        <strain evidence="7">BX16</strain>
    </source>
</reference>
<evidence type="ECO:0000259" key="5">
    <source>
        <dbReference type="Pfam" id="PF04542"/>
    </source>
</evidence>
<dbReference type="SUPFAM" id="SSF88659">
    <property type="entry name" value="Sigma3 and sigma4 domains of RNA polymerase sigma factors"/>
    <property type="match status" value="1"/>
</dbReference>
<dbReference type="PANTHER" id="PTHR43133">
    <property type="entry name" value="RNA POLYMERASE ECF-TYPE SIGMA FACTO"/>
    <property type="match status" value="1"/>
</dbReference>
<dbReference type="Pfam" id="PF08281">
    <property type="entry name" value="Sigma70_r4_2"/>
    <property type="match status" value="1"/>
</dbReference>
<comment type="caution">
    <text evidence="7">The sequence shown here is derived from an EMBL/GenBank/DDBJ whole genome shotgun (WGS) entry which is preliminary data.</text>
</comment>
<dbReference type="Gene3D" id="1.10.10.10">
    <property type="entry name" value="Winged helix-like DNA-binding domain superfamily/Winged helix DNA-binding domain"/>
    <property type="match status" value="1"/>
</dbReference>
<gene>
    <name evidence="7" type="ORF">H8876_08185</name>
</gene>
<dbReference type="RefSeq" id="WP_249287334.1">
    <property type="nucleotide sequence ID" value="NZ_JACRWC010000103.1"/>
</dbReference>
<dbReference type="NCBIfam" id="TIGR02937">
    <property type="entry name" value="sigma70-ECF"/>
    <property type="match status" value="1"/>
</dbReference>
<dbReference type="InterPro" id="IPR039425">
    <property type="entry name" value="RNA_pol_sigma-70-like"/>
</dbReference>
<evidence type="ECO:0000313" key="8">
    <source>
        <dbReference type="Proteomes" id="UP000644115"/>
    </source>
</evidence>
<evidence type="ECO:0000256" key="1">
    <source>
        <dbReference type="ARBA" id="ARBA00010641"/>
    </source>
</evidence>
<dbReference type="InterPro" id="IPR013249">
    <property type="entry name" value="RNA_pol_sigma70_r4_t2"/>
</dbReference>
<dbReference type="InterPro" id="IPR013324">
    <property type="entry name" value="RNA_pol_sigma_r3/r4-like"/>
</dbReference>
<organism evidence="7 8">
    <name type="scientific">Lentihominibacter faecis</name>
    <dbReference type="NCBI Taxonomy" id="2764712"/>
    <lineage>
        <taxon>Bacteria</taxon>
        <taxon>Bacillati</taxon>
        <taxon>Bacillota</taxon>
        <taxon>Clostridia</taxon>
        <taxon>Peptostreptococcales</taxon>
        <taxon>Anaerovoracaceae</taxon>
        <taxon>Lentihominibacter</taxon>
    </lineage>
</organism>
<evidence type="ECO:0000313" key="7">
    <source>
        <dbReference type="EMBL" id="MBC5999976.1"/>
    </source>
</evidence>
<dbReference type="SUPFAM" id="SSF88946">
    <property type="entry name" value="Sigma2 domain of RNA polymerase sigma factors"/>
    <property type="match status" value="1"/>
</dbReference>
<accession>A0A923ND23</accession>
<dbReference type="InterPro" id="IPR014284">
    <property type="entry name" value="RNA_pol_sigma-70_dom"/>
</dbReference>
<evidence type="ECO:0000259" key="6">
    <source>
        <dbReference type="Pfam" id="PF08281"/>
    </source>
</evidence>
<dbReference type="EMBL" id="JACRWC010000103">
    <property type="protein sequence ID" value="MBC5999976.1"/>
    <property type="molecule type" value="Genomic_DNA"/>
</dbReference>
<evidence type="ECO:0000256" key="3">
    <source>
        <dbReference type="ARBA" id="ARBA00023082"/>
    </source>
</evidence>
<feature type="domain" description="RNA polymerase sigma-70 region 2" evidence="5">
    <location>
        <begin position="16"/>
        <end position="78"/>
    </location>
</feature>
<dbReference type="InterPro" id="IPR007627">
    <property type="entry name" value="RNA_pol_sigma70_r2"/>
</dbReference>
<protein>
    <submittedName>
        <fullName evidence="7">Sigma-70 family RNA polymerase sigma factor</fullName>
    </submittedName>
</protein>
<dbReference type="GO" id="GO:0006352">
    <property type="term" value="P:DNA-templated transcription initiation"/>
    <property type="evidence" value="ECO:0007669"/>
    <property type="project" value="InterPro"/>
</dbReference>
<dbReference type="GO" id="GO:0016987">
    <property type="term" value="F:sigma factor activity"/>
    <property type="evidence" value="ECO:0007669"/>
    <property type="project" value="UniProtKB-KW"/>
</dbReference>
<dbReference type="AlphaFoldDB" id="A0A923ND23"/>
<keyword evidence="2" id="KW-0805">Transcription regulation</keyword>